<evidence type="ECO:0000313" key="2">
    <source>
        <dbReference type="EMBL" id="PVD26006.1"/>
    </source>
</evidence>
<evidence type="ECO:0000313" key="3">
    <source>
        <dbReference type="Proteomes" id="UP000245119"/>
    </source>
</evidence>
<sequence length="254" mass="28799">MAETSQLVTDDSCQASVEDKVNSLPAVSSSTDEDTAVSDQRKGLKSEMSHCMREWRPLIQYLTYVHNNPEEYRQMCARTAAAKTLPASALHSSQVTTESSDDLSSASLVRMGRAFEWRSRGEDQVADDVVRAAYALRPRSAYPVRFNKTTKDWPILPTAMTPRKESSINLSAAAVARQKPKPGNKIRPRPEAAEDADDVMEVDRRRIQAVEWTQTVTTEQLTRAKIQVLKDLGHEERELSQWWMAFRTCHYLRL</sequence>
<reference evidence="2 3" key="1">
    <citation type="submission" date="2018-04" db="EMBL/GenBank/DDBJ databases">
        <title>The genome of golden apple snail Pomacea canaliculata provides insight into stress tolerance and invasive adaptation.</title>
        <authorList>
            <person name="Liu C."/>
            <person name="Liu B."/>
            <person name="Ren Y."/>
            <person name="Zhang Y."/>
            <person name="Wang H."/>
            <person name="Li S."/>
            <person name="Jiang F."/>
            <person name="Yin L."/>
            <person name="Zhang G."/>
            <person name="Qian W."/>
            <person name="Fan W."/>
        </authorList>
    </citation>
    <scope>NUCLEOTIDE SEQUENCE [LARGE SCALE GENOMIC DNA]</scope>
    <source>
        <strain evidence="2">SZHN2017</strain>
        <tissue evidence="2">Muscle</tissue>
    </source>
</reference>
<evidence type="ECO:0000256" key="1">
    <source>
        <dbReference type="SAM" id="MobiDB-lite"/>
    </source>
</evidence>
<protein>
    <submittedName>
        <fullName evidence="2">Uncharacterized protein</fullName>
    </submittedName>
</protein>
<dbReference type="Proteomes" id="UP000245119">
    <property type="component" value="Linkage Group LG8"/>
</dbReference>
<keyword evidence="3" id="KW-1185">Reference proteome</keyword>
<organism evidence="2 3">
    <name type="scientific">Pomacea canaliculata</name>
    <name type="common">Golden apple snail</name>
    <dbReference type="NCBI Taxonomy" id="400727"/>
    <lineage>
        <taxon>Eukaryota</taxon>
        <taxon>Metazoa</taxon>
        <taxon>Spiralia</taxon>
        <taxon>Lophotrochozoa</taxon>
        <taxon>Mollusca</taxon>
        <taxon>Gastropoda</taxon>
        <taxon>Caenogastropoda</taxon>
        <taxon>Architaenioglossa</taxon>
        <taxon>Ampullarioidea</taxon>
        <taxon>Ampullariidae</taxon>
        <taxon>Pomacea</taxon>
    </lineage>
</organism>
<gene>
    <name evidence="2" type="ORF">C0Q70_13674</name>
</gene>
<accession>A0A2T7NXX7</accession>
<comment type="caution">
    <text evidence="2">The sequence shown here is derived from an EMBL/GenBank/DDBJ whole genome shotgun (WGS) entry which is preliminary data.</text>
</comment>
<dbReference type="EMBL" id="PZQS01000008">
    <property type="protein sequence ID" value="PVD26006.1"/>
    <property type="molecule type" value="Genomic_DNA"/>
</dbReference>
<proteinExistence type="predicted"/>
<feature type="compositionally biased region" description="Polar residues" evidence="1">
    <location>
        <begin position="1"/>
        <end position="15"/>
    </location>
</feature>
<name>A0A2T7NXX7_POMCA</name>
<dbReference type="AlphaFoldDB" id="A0A2T7NXX7"/>
<feature type="region of interest" description="Disordered" evidence="1">
    <location>
        <begin position="1"/>
        <end position="43"/>
    </location>
</feature>